<dbReference type="Proteomes" id="UP000008553">
    <property type="component" value="Unassembled WGS sequence"/>
</dbReference>
<dbReference type="AlphaFoldDB" id="Q7RHH3"/>
<keyword evidence="3" id="KW-1185">Reference proteome</keyword>
<feature type="region of interest" description="Disordered" evidence="1">
    <location>
        <begin position="1"/>
        <end position="30"/>
    </location>
</feature>
<proteinExistence type="predicted"/>
<organism evidence="2 3">
    <name type="scientific">Plasmodium yoelii yoelii</name>
    <dbReference type="NCBI Taxonomy" id="73239"/>
    <lineage>
        <taxon>Eukaryota</taxon>
        <taxon>Sar</taxon>
        <taxon>Alveolata</taxon>
        <taxon>Apicomplexa</taxon>
        <taxon>Aconoidasida</taxon>
        <taxon>Haemosporida</taxon>
        <taxon>Plasmodiidae</taxon>
        <taxon>Plasmodium</taxon>
        <taxon>Plasmodium (Vinckeia)</taxon>
    </lineage>
</organism>
<feature type="non-terminal residue" evidence="2">
    <location>
        <position position="1"/>
    </location>
</feature>
<evidence type="ECO:0000256" key="1">
    <source>
        <dbReference type="SAM" id="MobiDB-lite"/>
    </source>
</evidence>
<protein>
    <submittedName>
        <fullName evidence="2">Uncharacterized protein</fullName>
    </submittedName>
</protein>
<feature type="compositionally biased region" description="Basic residues" evidence="1">
    <location>
        <begin position="15"/>
        <end position="30"/>
    </location>
</feature>
<dbReference type="EMBL" id="AABL01001203">
    <property type="protein sequence ID" value="EAA15819.1"/>
    <property type="molecule type" value="Genomic_DNA"/>
</dbReference>
<gene>
    <name evidence="2" type="ORF">PY04014</name>
</gene>
<evidence type="ECO:0000313" key="2">
    <source>
        <dbReference type="EMBL" id="EAA15819.1"/>
    </source>
</evidence>
<comment type="caution">
    <text evidence="2">The sequence shown here is derived from an EMBL/GenBank/DDBJ whole genome shotgun (WGS) entry which is preliminary data.</text>
</comment>
<accession>Q7RHH3</accession>
<evidence type="ECO:0000313" key="3">
    <source>
        <dbReference type="Proteomes" id="UP000008553"/>
    </source>
</evidence>
<sequence length="30" mass="3721">RTTKNKWDKYINIGGKKKKKKKKPKKYEQQ</sequence>
<dbReference type="InParanoid" id="Q7RHH3"/>
<name>Q7RHH3_PLAYO</name>
<reference evidence="2 3" key="1">
    <citation type="journal article" date="2002" name="Nature">
        <title>Genome sequence and comparative analysis of the model rodent malaria parasite Plasmodium yoelii yoelii.</title>
        <authorList>
            <person name="Carlton J.M."/>
            <person name="Angiuoli S.V."/>
            <person name="Suh B.B."/>
            <person name="Kooij T.W."/>
            <person name="Pertea M."/>
            <person name="Silva J.C."/>
            <person name="Ermolaeva M.D."/>
            <person name="Allen J.E."/>
            <person name="Selengut J.D."/>
            <person name="Koo H.L."/>
            <person name="Peterson J.D."/>
            <person name="Pop M."/>
            <person name="Kosack D.S."/>
            <person name="Shumway M.F."/>
            <person name="Bidwell S.L."/>
            <person name="Shallom S.J."/>
            <person name="van Aken S.E."/>
            <person name="Riedmuller S.B."/>
            <person name="Feldblyum T.V."/>
            <person name="Cho J.K."/>
            <person name="Quackenbush J."/>
            <person name="Sedegah M."/>
            <person name="Shoaibi A."/>
            <person name="Cummings L.M."/>
            <person name="Florens L."/>
            <person name="Yates J.R."/>
            <person name="Raine J.D."/>
            <person name="Sinden R.E."/>
            <person name="Harris M.A."/>
            <person name="Cunningham D.A."/>
            <person name="Preiser P.R."/>
            <person name="Bergman L.W."/>
            <person name="Vaidya A.B."/>
            <person name="van Lin L.H."/>
            <person name="Janse C.J."/>
            <person name="Waters A.P."/>
            <person name="Smith H.O."/>
            <person name="White O.R."/>
            <person name="Salzberg S.L."/>
            <person name="Venter J.C."/>
            <person name="Fraser C.M."/>
            <person name="Hoffman S.L."/>
            <person name="Gardner M.J."/>
            <person name="Carucci D.J."/>
        </authorList>
    </citation>
    <scope>NUCLEOTIDE SEQUENCE [LARGE SCALE GENOMIC DNA]</scope>
    <source>
        <strain evidence="2 3">17XNL</strain>
    </source>
</reference>
<dbReference type="PaxDb" id="73239-Q7RHH3"/>